<organism evidence="7 8">
    <name type="scientific">Nyssa sinensis</name>
    <dbReference type="NCBI Taxonomy" id="561372"/>
    <lineage>
        <taxon>Eukaryota</taxon>
        <taxon>Viridiplantae</taxon>
        <taxon>Streptophyta</taxon>
        <taxon>Embryophyta</taxon>
        <taxon>Tracheophyta</taxon>
        <taxon>Spermatophyta</taxon>
        <taxon>Magnoliopsida</taxon>
        <taxon>eudicotyledons</taxon>
        <taxon>Gunneridae</taxon>
        <taxon>Pentapetalae</taxon>
        <taxon>asterids</taxon>
        <taxon>Cornales</taxon>
        <taxon>Nyssaceae</taxon>
        <taxon>Nyssa</taxon>
    </lineage>
</organism>
<gene>
    <name evidence="7" type="ORF">F0562_029408</name>
</gene>
<protein>
    <recommendedName>
        <fullName evidence="9">FRIGIDA-like protein</fullName>
    </recommendedName>
</protein>
<proteinExistence type="inferred from homology"/>
<feature type="coiled-coil region" evidence="5">
    <location>
        <begin position="201"/>
        <end position="266"/>
    </location>
</feature>
<keyword evidence="2" id="KW-0217">Developmental protein</keyword>
<feature type="coiled-coil region" evidence="5">
    <location>
        <begin position="1076"/>
        <end position="1103"/>
    </location>
</feature>
<evidence type="ECO:0000313" key="7">
    <source>
        <dbReference type="EMBL" id="KAA8536930.1"/>
    </source>
</evidence>
<comment type="similarity">
    <text evidence="1">Belongs to the Frigida family.</text>
</comment>
<evidence type="ECO:0000256" key="4">
    <source>
        <dbReference type="ARBA" id="ARBA00023089"/>
    </source>
</evidence>
<evidence type="ECO:0008006" key="9">
    <source>
        <dbReference type="Google" id="ProtNLM"/>
    </source>
</evidence>
<dbReference type="PANTHER" id="PTHR31791">
    <property type="entry name" value="FRIGIDA-LIKE PROTEIN 3-RELATED"/>
    <property type="match status" value="1"/>
</dbReference>
<keyword evidence="4" id="KW-0287">Flowering</keyword>
<feature type="compositionally biased region" description="Basic residues" evidence="6">
    <location>
        <begin position="1133"/>
        <end position="1142"/>
    </location>
</feature>
<dbReference type="EMBL" id="CM018039">
    <property type="protein sequence ID" value="KAA8536930.1"/>
    <property type="molecule type" value="Genomic_DNA"/>
</dbReference>
<sequence length="1257" mass="143603">MYTSSIRMTSLEKISANLKLIDSKKNSFRKAVLLMTLEWKDFEEYLDSTQQSLEECFNELESREKSLDLICKSVAESNEELDSVRKSIEGRFKELEYKEEKFNLFQEEQIRNFKLREKQLDSIRDLCEERIKEDDLREEKLDAHQKSIEGLFKKLELEQKQFETIQNSIGESFKDINLKEKHLESRSKELDSIQNWIERRAKELDTKEECLEERSKELDLKERQLDSIEESTEERCKELELKEKQLNSAKELNEEHSEDLDSREKQLHSVQKFIKQSYKDFFAEKSQFKLDQRLVEERSKELELKERQIADRSKELELKEKQFADALHSRVKIEPLEYLPADNALSCNYADIRFFITMDGKSLQLFLNERSKEHDTMADEVSNALRLSLDPAKLVLDAMEGFYPPHLKKGNLEFEGSVIRRSCILLLEQLMRISPQIQPHVKEEALKIAGEWKAKMIVGNSLEVLGFLLLLASYGLVPAFDAEKIINLFEIVAQCKQSAELCRALGLTDKIPDLIQKFIRMKQHLVAIRFIFAFELVDKFPPVPLLKEYVKYSKKVANKICKNKNNSREAQLKLCLQNKAIDKRVADMRAVIRCIVDHKLESQYSPINLKNCIQWLLMQKAGNKRITSAPASKSQTQLKSERKLTLSAAAPIPTKALTTAPVLLKAPPPTLTHATAMAFILANMDGNNLQAFLNEHLEEHELMRNEISAALQMSVDSAKLVLDAIQGFHPPHLKKGEMNFEASICKRSCILLLEELLRLSPEIKSEVKEAAIELAVDWKAKIRSETENPLEILGFLQLVGTYGLASAFDADELLKLFENIVQVKHAPELCQVLGFSENIPSPQGDSKSLFSDMVRKRKEHHSMGSEALSSLRFSSDPAKLVLDALHGAYYSTLKGGKSSKLVRRSSILLLQQLMRVSLDSSPHVKAAAMNFAVDWKSKLVKTENSLDVLSFLQLLASYKLASSFNENELLGLLDIVHRRREAIDLFQLLGLVYKIPDFIQNLIKKEQRLQAIRYIYAFGLVDQFPPVPLMKDHLTYTNEVAKNISEGHDSLEAQDKATNKEVAALRDVIKCITDHRLELEFSLENLKIHIEQLERQKVDRQSAMPAPALNSQLPEQVGRKRIAPAPACVTRTQLKRQRAEKRLRKDISADAAPDAPVSTACPVRSIQPPPMHRSDMFSEQDAPYLRAPTGHYSLGGSPPVTPHMSHLRWKNGSGTPYNSGTMPFGLAGTNSAYARNFNAWSSMVARRRHFYHSCYDA</sequence>
<keyword evidence="8" id="KW-1185">Reference proteome</keyword>
<dbReference type="PANTHER" id="PTHR31791:SF47">
    <property type="entry name" value="INACTIVE FRIGIDA-LIKE PROTEIN 2"/>
    <property type="match status" value="1"/>
</dbReference>
<evidence type="ECO:0000256" key="3">
    <source>
        <dbReference type="ARBA" id="ARBA00022782"/>
    </source>
</evidence>
<dbReference type="OrthoDB" id="1166041at2759"/>
<evidence type="ECO:0000256" key="1">
    <source>
        <dbReference type="ARBA" id="ARBA00008956"/>
    </source>
</evidence>
<feature type="region of interest" description="Disordered" evidence="6">
    <location>
        <begin position="1131"/>
        <end position="1175"/>
    </location>
</feature>
<dbReference type="InterPro" id="IPR012474">
    <property type="entry name" value="Frigida"/>
</dbReference>
<evidence type="ECO:0000256" key="5">
    <source>
        <dbReference type="SAM" id="Coils"/>
    </source>
</evidence>
<dbReference type="Pfam" id="PF07899">
    <property type="entry name" value="Frigida"/>
    <property type="match status" value="3"/>
</dbReference>
<reference evidence="7 8" key="1">
    <citation type="submission" date="2019-09" db="EMBL/GenBank/DDBJ databases">
        <title>A chromosome-level genome assembly of the Chinese tupelo Nyssa sinensis.</title>
        <authorList>
            <person name="Yang X."/>
            <person name="Kang M."/>
            <person name="Yang Y."/>
            <person name="Xiong H."/>
            <person name="Wang M."/>
            <person name="Zhang Z."/>
            <person name="Wang Z."/>
            <person name="Wu H."/>
            <person name="Ma T."/>
            <person name="Liu J."/>
            <person name="Xi Z."/>
        </authorList>
    </citation>
    <scope>NUCLEOTIDE SEQUENCE [LARGE SCALE GENOMIC DNA]</scope>
    <source>
        <strain evidence="7">J267</strain>
        <tissue evidence="7">Leaf</tissue>
    </source>
</reference>
<dbReference type="GO" id="GO:0030154">
    <property type="term" value="P:cell differentiation"/>
    <property type="evidence" value="ECO:0007669"/>
    <property type="project" value="UniProtKB-KW"/>
</dbReference>
<dbReference type="Proteomes" id="UP000325577">
    <property type="component" value="Linkage Group LG16"/>
</dbReference>
<evidence type="ECO:0000256" key="2">
    <source>
        <dbReference type="ARBA" id="ARBA00022473"/>
    </source>
</evidence>
<evidence type="ECO:0000313" key="8">
    <source>
        <dbReference type="Proteomes" id="UP000325577"/>
    </source>
</evidence>
<keyword evidence="3" id="KW-0221">Differentiation</keyword>
<name>A0A5J5B2Z6_9ASTE</name>
<dbReference type="GO" id="GO:0009908">
    <property type="term" value="P:flower development"/>
    <property type="evidence" value="ECO:0007669"/>
    <property type="project" value="UniProtKB-KW"/>
</dbReference>
<evidence type="ECO:0000256" key="6">
    <source>
        <dbReference type="SAM" id="MobiDB-lite"/>
    </source>
</evidence>
<keyword evidence="5" id="KW-0175">Coiled coil</keyword>
<dbReference type="AlphaFoldDB" id="A0A5J5B2Z6"/>
<accession>A0A5J5B2Z6</accession>